<proteinExistence type="predicted"/>
<dbReference type="Pfam" id="PF21686">
    <property type="entry name" value="LigD_Prim-Pol"/>
    <property type="match status" value="1"/>
</dbReference>
<accession>A0AAU7VLD3</accession>
<reference evidence="2" key="1">
    <citation type="journal article" date="2013" name="Extremophiles">
        <title>Proteinivorax tanatarense gen. nov., sp. nov., an anaerobic, haloalkaliphilic, proteolytic bacterium isolated from a decaying algal bloom, and proposal of Proteinivoraceae fam. nov.</title>
        <authorList>
            <person name="Kevbrin V."/>
            <person name="Boltyanskaya Y."/>
            <person name="Zhilina T."/>
            <person name="Kolganova T."/>
            <person name="Lavrentjeva E."/>
            <person name="Kuznetsov B."/>
        </authorList>
    </citation>
    <scope>NUCLEOTIDE SEQUENCE</scope>
    <source>
        <strain evidence="2">Z-910T</strain>
    </source>
</reference>
<sequence>MSYLLIGDRKVRITSLEKFYDKNNMITKKDCINYYIKIFPYIKPFIENRPVSLKRFPNGFDKKGFYQKNIDENFPSWIKFIKRKGVEKYPLINDLESFIYLVNLGTIEFHPWMSTLDNLDSPQYGVFDIDPMKRFTFLEVTKVAKTIYSVLEILNLKSVAKLSGSTGIQIFLPVKKGYSYNRVREFIRKVSVIVNNKLGDITTMVRKREYREEKIYLDFLQNVKGQTIVAPFSLRPINGAPISMPISWKRILETSNIRSAQQYNIKNITFVTGK</sequence>
<dbReference type="EMBL" id="CP158367">
    <property type="protein sequence ID" value="XBX74939.1"/>
    <property type="molecule type" value="Genomic_DNA"/>
</dbReference>
<dbReference type="InterPro" id="IPR014145">
    <property type="entry name" value="LigD_pol_dom"/>
</dbReference>
<dbReference type="AlphaFoldDB" id="A0AAU7VLD3"/>
<feature type="domain" description="DNA ligase D polymerase" evidence="1">
    <location>
        <begin position="27"/>
        <end position="268"/>
    </location>
</feature>
<evidence type="ECO:0000259" key="1">
    <source>
        <dbReference type="Pfam" id="PF21686"/>
    </source>
</evidence>
<dbReference type="NCBIfam" id="TIGR02778">
    <property type="entry name" value="ligD_pol"/>
    <property type="match status" value="1"/>
</dbReference>
<dbReference type="GO" id="GO:0003910">
    <property type="term" value="F:DNA ligase (ATP) activity"/>
    <property type="evidence" value="ECO:0007669"/>
    <property type="project" value="UniProtKB-EC"/>
</dbReference>
<dbReference type="RefSeq" id="WP_350343688.1">
    <property type="nucleotide sequence ID" value="NZ_CP158367.1"/>
</dbReference>
<dbReference type="EC" id="6.5.1.1" evidence="2"/>
<dbReference type="PANTHER" id="PTHR42705">
    <property type="entry name" value="BIFUNCTIONAL NON-HOMOLOGOUS END JOINING PROTEIN LIGD"/>
    <property type="match status" value="1"/>
</dbReference>
<protein>
    <submittedName>
        <fullName evidence="2">Non-homologous end-joining DNA ligase</fullName>
        <ecNumber evidence="2">6.5.1.1</ecNumber>
    </submittedName>
</protein>
<reference evidence="2" key="2">
    <citation type="submission" date="2024-06" db="EMBL/GenBank/DDBJ databases">
        <authorList>
            <person name="Petrova K.O."/>
            <person name="Toshchakov S.V."/>
            <person name="Boltjanskaja Y.V."/>
            <person name="Kevbrin V."/>
        </authorList>
    </citation>
    <scope>NUCLEOTIDE SEQUENCE</scope>
    <source>
        <strain evidence="2">Z-910T</strain>
    </source>
</reference>
<name>A0AAU7VLD3_9FIRM</name>
<organism evidence="2">
    <name type="scientific">Proteinivorax tanatarense</name>
    <dbReference type="NCBI Taxonomy" id="1260629"/>
    <lineage>
        <taxon>Bacteria</taxon>
        <taxon>Bacillati</taxon>
        <taxon>Bacillota</taxon>
        <taxon>Clostridia</taxon>
        <taxon>Eubacteriales</taxon>
        <taxon>Proteinivoracaceae</taxon>
        <taxon>Proteinivorax</taxon>
    </lineage>
</organism>
<dbReference type="PANTHER" id="PTHR42705:SF2">
    <property type="entry name" value="BIFUNCTIONAL NON-HOMOLOGOUS END JOINING PROTEIN LIGD"/>
    <property type="match status" value="1"/>
</dbReference>
<evidence type="ECO:0000313" key="2">
    <source>
        <dbReference type="EMBL" id="XBX74939.1"/>
    </source>
</evidence>
<keyword evidence="2" id="KW-0436">Ligase</keyword>
<dbReference type="Gene3D" id="3.90.920.10">
    <property type="entry name" value="DNA primase, PRIM domain"/>
    <property type="match status" value="1"/>
</dbReference>
<dbReference type="InterPro" id="IPR052171">
    <property type="entry name" value="NHEJ_LigD"/>
</dbReference>
<gene>
    <name evidence="2" type="primary">ligD</name>
    <name evidence="2" type="ORF">PRVXT_000017</name>
</gene>